<dbReference type="InParanoid" id="K1X9P1"/>
<gene>
    <name evidence="2" type="ORF">MBM_00914</name>
</gene>
<feature type="compositionally biased region" description="Basic and acidic residues" evidence="1">
    <location>
        <begin position="49"/>
        <end position="63"/>
    </location>
</feature>
<feature type="compositionally biased region" description="Basic and acidic residues" evidence="1">
    <location>
        <begin position="100"/>
        <end position="122"/>
    </location>
</feature>
<keyword evidence="3" id="KW-1185">Reference proteome</keyword>
<proteinExistence type="predicted"/>
<organism evidence="2 3">
    <name type="scientific">Marssonina brunnea f. sp. multigermtubi (strain MB_m1)</name>
    <name type="common">Marssonina leaf spot fungus</name>
    <dbReference type="NCBI Taxonomy" id="1072389"/>
    <lineage>
        <taxon>Eukaryota</taxon>
        <taxon>Fungi</taxon>
        <taxon>Dikarya</taxon>
        <taxon>Ascomycota</taxon>
        <taxon>Pezizomycotina</taxon>
        <taxon>Leotiomycetes</taxon>
        <taxon>Helotiales</taxon>
        <taxon>Drepanopezizaceae</taxon>
        <taxon>Drepanopeziza</taxon>
    </lineage>
</organism>
<dbReference type="AlphaFoldDB" id="K1X9P1"/>
<sequence>MSHSNSRLSYTLKPAVIHSGSSLKDSRNPSTRLSTDFNRTTTTMGNGGYEERVEKRRVTDNERYYVTSTTSRDGKTYIHNQDRGIYDRGAPLLSQATSNDFRREERERREQRRREQERKVLQ</sequence>
<dbReference type="HOGENOM" id="CLU_2027216_0_0_1"/>
<dbReference type="OrthoDB" id="3563271at2759"/>
<evidence type="ECO:0000256" key="1">
    <source>
        <dbReference type="SAM" id="MobiDB-lite"/>
    </source>
</evidence>
<evidence type="ECO:0000313" key="2">
    <source>
        <dbReference type="EMBL" id="EKD21801.1"/>
    </source>
</evidence>
<feature type="compositionally biased region" description="Polar residues" evidence="1">
    <location>
        <begin position="19"/>
        <end position="44"/>
    </location>
</feature>
<name>K1X9P1_MARBU</name>
<reference evidence="2 3" key="1">
    <citation type="journal article" date="2012" name="BMC Genomics">
        <title>Sequencing the genome of Marssonina brunnea reveals fungus-poplar co-evolution.</title>
        <authorList>
            <person name="Zhu S."/>
            <person name="Cao Y.-Z."/>
            <person name="Jiang C."/>
            <person name="Tan B.-Y."/>
            <person name="Wang Z."/>
            <person name="Feng S."/>
            <person name="Zhang L."/>
            <person name="Su X.-H."/>
            <person name="Brejova B."/>
            <person name="Vinar T."/>
            <person name="Xu M."/>
            <person name="Wang M.-X."/>
            <person name="Zhang S.-G."/>
            <person name="Huang M.-R."/>
            <person name="Wu R."/>
            <person name="Zhou Y."/>
        </authorList>
    </citation>
    <scope>NUCLEOTIDE SEQUENCE [LARGE SCALE GENOMIC DNA]</scope>
    <source>
        <strain evidence="2 3">MB_m1</strain>
    </source>
</reference>
<dbReference type="GeneID" id="18756849"/>
<dbReference type="EMBL" id="JH921428">
    <property type="protein sequence ID" value="EKD21801.1"/>
    <property type="molecule type" value="Genomic_DNA"/>
</dbReference>
<evidence type="ECO:0000313" key="3">
    <source>
        <dbReference type="Proteomes" id="UP000006753"/>
    </source>
</evidence>
<accession>K1X9P1</accession>
<feature type="compositionally biased region" description="Basic and acidic residues" evidence="1">
    <location>
        <begin position="72"/>
        <end position="86"/>
    </location>
</feature>
<dbReference type="Proteomes" id="UP000006753">
    <property type="component" value="Unassembled WGS sequence"/>
</dbReference>
<protein>
    <submittedName>
        <fullName evidence="2">Uncharacterized protein</fullName>
    </submittedName>
</protein>
<feature type="region of interest" description="Disordered" evidence="1">
    <location>
        <begin position="18"/>
        <end position="122"/>
    </location>
</feature>
<dbReference type="KEGG" id="mbe:MBM_00914"/>